<keyword evidence="3" id="KW-1185">Reference proteome</keyword>
<feature type="region of interest" description="Disordered" evidence="1">
    <location>
        <begin position="82"/>
        <end position="114"/>
    </location>
</feature>
<sequence>MPPLRRRTCAGTPGVFSLALLQTLDHAITNGHAELTRLLATNPSIVSNIRSILPAQVYDGPVTPADTPSPAGPHVHDRLAATDQKAGSRPCTQTEHTVSRHRPILPRPSQPQCQSPFPLVSAGKRASVFGNTPEREEAAKKRRKSITVIRYEAALAAFNTAVNELCSPKTLMKLRQDLAALRCQVSEHPWQPLKTNQKFAQATEQALVNHLELLQCYFKKNNTDKQFATFKDRYQRSVTAEIFYLCGKAKKRWSVPLGPLFARAMLPECARKTDKGLKGKWKDEMRKNKVWYQLAAEFGCAILEIFSDQLTGEHLRRLHKPDLPRFISDIHANHPFLREHLKTLSDVLAYFVVNGKLPEEKLWLETLSEYDVLNKSREQFRELLSYCNVSLAPDDAAAMGPQVNPLLFSQTQRLEHEETETNNINVPGADGTLYPNVLLLTGEENVGTSLWYTASDILSAEGLAALQPDDGTLTDTAVQESQTPYIPNAEQWDGFDVADSTVQMSHDMPFLASDLYLELPNPLCGLDTVNSFQDTTAGNCLQ</sequence>
<accession>A0A0L0NE77</accession>
<comment type="caution">
    <text evidence="2">The sequence shown here is derived from an EMBL/GenBank/DDBJ whole genome shotgun (WGS) entry which is preliminary data.</text>
</comment>
<protein>
    <submittedName>
        <fullName evidence="2">Uncharacterized protein</fullName>
    </submittedName>
</protein>
<dbReference type="AlphaFoldDB" id="A0A0L0NE77"/>
<evidence type="ECO:0000313" key="3">
    <source>
        <dbReference type="Proteomes" id="UP000036947"/>
    </source>
</evidence>
<organism evidence="2 3">
    <name type="scientific">Tolypocladium ophioglossoides (strain CBS 100239)</name>
    <name type="common">Snaketongue truffleclub</name>
    <name type="synonym">Elaphocordyceps ophioglossoides</name>
    <dbReference type="NCBI Taxonomy" id="1163406"/>
    <lineage>
        <taxon>Eukaryota</taxon>
        <taxon>Fungi</taxon>
        <taxon>Dikarya</taxon>
        <taxon>Ascomycota</taxon>
        <taxon>Pezizomycotina</taxon>
        <taxon>Sordariomycetes</taxon>
        <taxon>Hypocreomycetidae</taxon>
        <taxon>Hypocreales</taxon>
        <taxon>Ophiocordycipitaceae</taxon>
        <taxon>Tolypocladium</taxon>
    </lineage>
</organism>
<gene>
    <name evidence="2" type="ORF">TOPH_03331</name>
</gene>
<evidence type="ECO:0000313" key="2">
    <source>
        <dbReference type="EMBL" id="KND92020.1"/>
    </source>
</evidence>
<proteinExistence type="predicted"/>
<dbReference type="EMBL" id="LFRF01000007">
    <property type="protein sequence ID" value="KND92020.1"/>
    <property type="molecule type" value="Genomic_DNA"/>
</dbReference>
<evidence type="ECO:0000256" key="1">
    <source>
        <dbReference type="SAM" id="MobiDB-lite"/>
    </source>
</evidence>
<name>A0A0L0NE77_TOLOC</name>
<dbReference type="Proteomes" id="UP000036947">
    <property type="component" value="Unassembled WGS sequence"/>
</dbReference>
<reference evidence="2 3" key="1">
    <citation type="journal article" date="2015" name="BMC Genomics">
        <title>The genome of the truffle-parasite Tolypocladium ophioglossoides and the evolution of antifungal peptaibiotics.</title>
        <authorList>
            <person name="Quandt C.A."/>
            <person name="Bushley K.E."/>
            <person name="Spatafora J.W."/>
        </authorList>
    </citation>
    <scope>NUCLEOTIDE SEQUENCE [LARGE SCALE GENOMIC DNA]</scope>
    <source>
        <strain evidence="2 3">CBS 100239</strain>
    </source>
</reference>